<dbReference type="GO" id="GO:0005730">
    <property type="term" value="C:nucleolus"/>
    <property type="evidence" value="ECO:0007669"/>
    <property type="project" value="UniProtKB-SubCell"/>
</dbReference>
<dbReference type="EMBL" id="VDMD01000001">
    <property type="protein sequence ID" value="TRM69342.1"/>
    <property type="molecule type" value="Genomic_DNA"/>
</dbReference>
<evidence type="ECO:0000313" key="7">
    <source>
        <dbReference type="Proteomes" id="UP000320762"/>
    </source>
</evidence>
<sequence length="256" mass="28500">MHVIVTTRAGELCDRCDQALVSLPPSLSMSSNLARLTRAHTAVAAKRRAKKNQVKEVVFDEDARREFLTGFHKRKVARTDAARKKAMDKEKQQRQESRREQRQILREQAVENAANVEAAYGALINGEGADADVPALGPSGRARGKQREEFEDEETLATVTVVEDFDPDTLIHGTPDEEQERRPSTSATSAPVKPKPASKPKTSADKTKRAAKPKKIKYETNAARRAQTTKQRARRTEKAELAGGKRAHKNKSAKRR</sequence>
<evidence type="ECO:0000256" key="2">
    <source>
        <dbReference type="ARBA" id="ARBA00007175"/>
    </source>
</evidence>
<dbReference type="PANTHER" id="PTHR14577:SF0">
    <property type="entry name" value="NUCLEOLAR PROTEIN 12"/>
    <property type="match status" value="1"/>
</dbReference>
<evidence type="ECO:0000313" key="6">
    <source>
        <dbReference type="EMBL" id="TRM69342.1"/>
    </source>
</evidence>
<organism evidence="6 7">
    <name type="scientific">Schizophyllum amplum</name>
    <dbReference type="NCBI Taxonomy" id="97359"/>
    <lineage>
        <taxon>Eukaryota</taxon>
        <taxon>Fungi</taxon>
        <taxon>Dikarya</taxon>
        <taxon>Basidiomycota</taxon>
        <taxon>Agaricomycotina</taxon>
        <taxon>Agaricomycetes</taxon>
        <taxon>Agaricomycetidae</taxon>
        <taxon>Agaricales</taxon>
        <taxon>Schizophyllaceae</taxon>
        <taxon>Schizophyllum</taxon>
    </lineage>
</organism>
<evidence type="ECO:0000256" key="1">
    <source>
        <dbReference type="ARBA" id="ARBA00004604"/>
    </source>
</evidence>
<keyword evidence="7" id="KW-1185">Reference proteome</keyword>
<feature type="compositionally biased region" description="Basic residues" evidence="5">
    <location>
        <begin position="245"/>
        <end position="256"/>
    </location>
</feature>
<name>A0A550CX21_9AGAR</name>
<dbReference type="PANTHER" id="PTHR14577">
    <property type="entry name" value="NUCLEOLAR PROTEIN 12"/>
    <property type="match status" value="1"/>
</dbReference>
<comment type="similarity">
    <text evidence="2">Belongs to the RRP17 family.</text>
</comment>
<dbReference type="InterPro" id="IPR019186">
    <property type="entry name" value="Nucleolar_protein_12"/>
</dbReference>
<dbReference type="GO" id="GO:0019843">
    <property type="term" value="F:rRNA binding"/>
    <property type="evidence" value="ECO:0007669"/>
    <property type="project" value="TreeGrafter"/>
</dbReference>
<comment type="subcellular location">
    <subcellularLocation>
        <location evidence="1">Nucleus</location>
        <location evidence="1">Nucleolus</location>
    </subcellularLocation>
</comment>
<evidence type="ECO:0000256" key="5">
    <source>
        <dbReference type="SAM" id="MobiDB-lite"/>
    </source>
</evidence>
<evidence type="ECO:0000256" key="4">
    <source>
        <dbReference type="ARBA" id="ARBA00023242"/>
    </source>
</evidence>
<dbReference type="AlphaFoldDB" id="A0A550CX21"/>
<protein>
    <submittedName>
        <fullName evidence="6">Nucleolar protein 12-domain-containing protein</fullName>
    </submittedName>
</protein>
<dbReference type="Proteomes" id="UP000320762">
    <property type="component" value="Unassembled WGS sequence"/>
</dbReference>
<feature type="region of interest" description="Disordered" evidence="5">
    <location>
        <begin position="78"/>
        <end position="101"/>
    </location>
</feature>
<keyword evidence="3" id="KW-0175">Coiled coil</keyword>
<dbReference type="STRING" id="97359.A0A550CX21"/>
<feature type="region of interest" description="Disordered" evidence="5">
    <location>
        <begin position="128"/>
        <end position="256"/>
    </location>
</feature>
<gene>
    <name evidence="6" type="ORF">BD626DRAFT_473720</name>
</gene>
<dbReference type="Pfam" id="PF09805">
    <property type="entry name" value="Nop25"/>
    <property type="match status" value="1"/>
</dbReference>
<proteinExistence type="inferred from homology"/>
<comment type="caution">
    <text evidence="6">The sequence shown here is derived from an EMBL/GenBank/DDBJ whole genome shotgun (WGS) entry which is preliminary data.</text>
</comment>
<reference evidence="6 7" key="1">
    <citation type="journal article" date="2019" name="New Phytol.">
        <title>Comparative genomics reveals unique wood-decay strategies and fruiting body development in the Schizophyllaceae.</title>
        <authorList>
            <person name="Almasi E."/>
            <person name="Sahu N."/>
            <person name="Krizsan K."/>
            <person name="Balint B."/>
            <person name="Kovacs G.M."/>
            <person name="Kiss B."/>
            <person name="Cseklye J."/>
            <person name="Drula E."/>
            <person name="Henrissat B."/>
            <person name="Nagy I."/>
            <person name="Chovatia M."/>
            <person name="Adam C."/>
            <person name="LaButti K."/>
            <person name="Lipzen A."/>
            <person name="Riley R."/>
            <person name="Grigoriev I.V."/>
            <person name="Nagy L.G."/>
        </authorList>
    </citation>
    <scope>NUCLEOTIDE SEQUENCE [LARGE SCALE GENOMIC DNA]</scope>
    <source>
        <strain evidence="6 7">NL-1724</strain>
    </source>
</reference>
<dbReference type="OrthoDB" id="551633at2759"/>
<accession>A0A550CX21</accession>
<keyword evidence="4" id="KW-0539">Nucleus</keyword>
<evidence type="ECO:0000256" key="3">
    <source>
        <dbReference type="ARBA" id="ARBA00023054"/>
    </source>
</evidence>